<dbReference type="CDD" id="cd05930">
    <property type="entry name" value="A_NRPS"/>
    <property type="match status" value="1"/>
</dbReference>
<dbReference type="GO" id="GO:0031177">
    <property type="term" value="F:phosphopantetheine binding"/>
    <property type="evidence" value="ECO:0007669"/>
    <property type="project" value="InterPro"/>
</dbReference>
<evidence type="ECO:0000313" key="10">
    <source>
        <dbReference type="Proteomes" id="UP000076660"/>
    </source>
</evidence>
<dbReference type="PANTHER" id="PTHR45527:SF1">
    <property type="entry name" value="FATTY ACID SYNTHASE"/>
    <property type="match status" value="1"/>
</dbReference>
<evidence type="ECO:0000256" key="1">
    <source>
        <dbReference type="ARBA" id="ARBA00001957"/>
    </source>
</evidence>
<evidence type="ECO:0000313" key="9">
    <source>
        <dbReference type="EMBL" id="ONF73752.1"/>
    </source>
</evidence>
<dbReference type="InterPro" id="IPR036736">
    <property type="entry name" value="ACP-like_sf"/>
</dbReference>
<dbReference type="InterPro" id="IPR000873">
    <property type="entry name" value="AMP-dep_synth/lig_dom"/>
</dbReference>
<dbReference type="Gene3D" id="3.60.130.10">
    <property type="entry name" value="Clavaminate synthase-like"/>
    <property type="match status" value="1"/>
</dbReference>
<dbReference type="OrthoDB" id="2472181at2"/>
<dbReference type="SUPFAM" id="SSF51197">
    <property type="entry name" value="Clavaminate synthase-like"/>
    <property type="match status" value="1"/>
</dbReference>
<dbReference type="CDD" id="cd19531">
    <property type="entry name" value="LCL_NRPS-like"/>
    <property type="match status" value="2"/>
</dbReference>
<dbReference type="GO" id="GO:0005829">
    <property type="term" value="C:cytosol"/>
    <property type="evidence" value="ECO:0007669"/>
    <property type="project" value="TreeGrafter"/>
</dbReference>
<evidence type="ECO:0000256" key="5">
    <source>
        <dbReference type="ARBA" id="ARBA00023002"/>
    </source>
</evidence>
<dbReference type="SUPFAM" id="SSF47336">
    <property type="entry name" value="ACP-like"/>
    <property type="match status" value="1"/>
</dbReference>
<name>A0A1W2M1N4_9PSEU</name>
<dbReference type="Pfam" id="PF08242">
    <property type="entry name" value="Methyltransf_12"/>
    <property type="match status" value="1"/>
</dbReference>
<keyword evidence="4" id="KW-0677">Repeat</keyword>
<dbReference type="PROSITE" id="PS00455">
    <property type="entry name" value="AMP_BINDING"/>
    <property type="match status" value="1"/>
</dbReference>
<feature type="domain" description="Carrier" evidence="8">
    <location>
        <begin position="1349"/>
        <end position="1424"/>
    </location>
</feature>
<evidence type="ECO:0000256" key="6">
    <source>
        <dbReference type="ARBA" id="ARBA00023004"/>
    </source>
</evidence>
<protein>
    <recommendedName>
        <fullName evidence="8">Carrier domain-containing protein</fullName>
    </recommendedName>
</protein>
<sequence>MTAEPRDVIDRVRELPPDRRALLRQRIWESGRATGLSGADENGQAPASFTQRRMVFLHQLVPGSAAYNSPVAYRLTGDVDIAALEGALNDVVARHEALRTTLTVDEGRVVQQVSPAVRLSLPVTDLSELPGPDRDAAYDRIARDDQARSFDLAAGPMLRPRLLRFSARDAVLLITFHHAVVDGWSLSLFVRELGEHYTVRLGGTPERLPELTVTYAEYARWQQDWVATDEARRQLEHWQRELADAPASSTLPADRPRPATPSHRGAVHGFTVTPALTGRLADLAQNREATLFMVLLAAYQVVLSRYSGQPEVCVGTPVANRRYRGFRELIGFFANSVVLRTRLDERQGFDELLSQVRTTCLAAFDHQDIPLDLVAQRLHPDRDPSRNPLYQANFTLHNTPESVATMPGVELTELVVDHDGARFDLDLNVTRTEAGLECRLGYATDLFDSGTAARFARSFQVLLEAVAANAATPVGALPVLDAAESARLARLWSRPAPAPSGTACVHERFARQAAATPAATAVSAATGPALTYRLLDRRANGLARHLRELGVRRGDPVAVLMSRSPHAIVALLGVLKAGAAYVPMDPAHPDAALAHVYQDCGARLLVTERGLAGRARTLGSEVVLADEIVQEAAAPPSTGVRPGDTLYVIYTSGTTGRPKGTVLTHANVDGYLRWAGEAYLPAGSGDTVPVHSSLGVDLTVTSLFAPLLTGRELVLLEESDIPGEALRASAAADKDFAFVKLTPSHLRLLESAGAARRDEVWARTLVIGGEALHEDHVAAWRRGGAAGRLVNEYGPTETAVACAAHELGGELPPSGRIPIGRPLPGTRLYVLDGYLRPVPVGAPGELYVGGTGVARGYVNAPGRTAERFVADPFVAGAVVYRTGDIVRHLADGALEYLGRGDDQLKIRGHRVEPAEVEALLESHDRVRRAVVLPEGDGDDLRLAAVVVTEPGAGTHQHRTEDWLSVYEDTYAALEAGPDATFNLAGWTSSYTGEPLDPAEMLAWLAGTVERITGLGPRRVLEIGCGTGLLLFRVAPGCESYRAIDFSPAAVEYVRRSVAGTGLEDVTDLAAAPAHLAVRPGDRFDTVVLNSVVQYFPSVGYLIEVLDSVVATMEDGGHVFLGDLRDLTLLETFHTSVVAHRADPATPLSRIRAEIRREVEAEEELCVDPRLFAGIARRSSRITSVRVLRKPPGYDNELSRYRYDVILTVGGDRSELSPAVPPATSSRDSALRALLEDAPSTATLADLLGDLDRNPTPAERGETTAAPDDIGFPARYANDPRWHAEAVTCRPDLEALAREHLPAALRPSRYVFVPSLPLTVTGKLDRAALRARLAADRDIDGEPAGGARERPMTSTEQRVAVIWAELLRRDGIRPSDDFFDLGGHSLLTFQLVFRLRKEFGVEVPIRAPFDASTVEAQAALVDERLREIPGPVRPELVPVPRTGPVPASFAQERLWFLNQLEPDSVQYNFPVFLRLRGCLDVGFLREAVNEVVARHEVLRTVLVPREGRPFQTVLPAEPLDVPLVDLSGMDAAAREDEAALLAARQYSAPFDLARPPVVRTGLLRLSDTEHILLLTVHHLSVDGWAAGLLRDELAESYTARVENRRPRLPELTVQYADYAVWQRRLLDEGHQDDLREYWRGRLEGILDLPRLPMDHERPRDPAHHGRTLDLGLPAATADALRVLCKAEECTLFMALLAPLFALIGRRAGATDVVVGTDVANRSATPTEPLIGFFVNQIVLRADLAGGPTWRELLRRTRTLTLDAFAHQDLPFEEVVKAVKPPRSRNQSPLFQVKFVLNTTRRSESVIPGIEVTDYRPPVIATSRFDLVVLLEEGPEGITGLWEYDTELFTEKTMAAMRREYLDAIENLVRSTDAPLTSARARRPRAELRPPAALREAPAKITVSARDAVVEQPLSEHTRLPLLVRPAGEEIDLVEWARESRDRLQAVLLDHGALLFRGFGVTEPARLEQFASVFVDELFAENGEHPRAKVGGGGVYTPVFFPPEKKLLWHNENSFNDVGPAKIWFCCARPAEIGGETPVVDSREVYRRLDPALREEFARKKVRYVRQYGSGLGLHWREVFRTADRAEVEARCVEQGLEWEWHEERLRTAAVRPAVVRHPVTGEWSWFNQAQHWHIACLDETTRTSLLDTVGEGGLPRECRFGDGTPIPDSAMTEICAVYDELEIVFPWQRGDVLMLDNILVAHARNPFQGERELLVAMGEMVRFR</sequence>
<dbReference type="Gene3D" id="2.30.38.10">
    <property type="entry name" value="Luciferase, Domain 3"/>
    <property type="match status" value="1"/>
</dbReference>
<dbReference type="InterPro" id="IPR020806">
    <property type="entry name" value="PKS_PP-bd"/>
</dbReference>
<dbReference type="EMBL" id="LQMT02000007">
    <property type="protein sequence ID" value="ONF73752.1"/>
    <property type="molecule type" value="Genomic_DNA"/>
</dbReference>
<dbReference type="GO" id="GO:0043041">
    <property type="term" value="P:amino acid activation for nonribosomal peptide biosynthetic process"/>
    <property type="evidence" value="ECO:0007669"/>
    <property type="project" value="TreeGrafter"/>
</dbReference>
<dbReference type="Gene3D" id="3.30.559.30">
    <property type="entry name" value="Nonribosomal peptide synthetase, condensation domain"/>
    <property type="match status" value="2"/>
</dbReference>
<dbReference type="InterPro" id="IPR042098">
    <property type="entry name" value="TauD-like_sf"/>
</dbReference>
<gene>
    <name evidence="9" type="ORF">AVR91_0206535</name>
</gene>
<evidence type="ECO:0000259" key="8">
    <source>
        <dbReference type="PROSITE" id="PS50075"/>
    </source>
</evidence>
<dbReference type="InterPro" id="IPR009081">
    <property type="entry name" value="PP-bd_ACP"/>
</dbReference>
<dbReference type="Gene3D" id="3.40.50.150">
    <property type="entry name" value="Vaccinia Virus protein VP39"/>
    <property type="match status" value="1"/>
</dbReference>
<dbReference type="Pfam" id="PF00501">
    <property type="entry name" value="AMP-binding"/>
    <property type="match status" value="1"/>
</dbReference>
<evidence type="ECO:0000256" key="4">
    <source>
        <dbReference type="ARBA" id="ARBA00022737"/>
    </source>
</evidence>
<dbReference type="InterPro" id="IPR010071">
    <property type="entry name" value="AA_adenyl_dom"/>
</dbReference>
<dbReference type="FunFam" id="3.40.50.980:FF:000001">
    <property type="entry name" value="Non-ribosomal peptide synthetase"/>
    <property type="match status" value="1"/>
</dbReference>
<dbReference type="Pfam" id="PF00668">
    <property type="entry name" value="Condensation"/>
    <property type="match status" value="2"/>
</dbReference>
<dbReference type="Gene3D" id="1.10.1200.10">
    <property type="entry name" value="ACP-like"/>
    <property type="match status" value="1"/>
</dbReference>
<dbReference type="Gene3D" id="3.30.559.10">
    <property type="entry name" value="Chloramphenicol acetyltransferase-like domain"/>
    <property type="match status" value="2"/>
</dbReference>
<dbReference type="Proteomes" id="UP000076660">
    <property type="component" value="Unassembled WGS sequence"/>
</dbReference>
<keyword evidence="2" id="KW-0596">Phosphopantetheine</keyword>
<dbReference type="PROSITE" id="PS50075">
    <property type="entry name" value="CARRIER"/>
    <property type="match status" value="1"/>
</dbReference>
<dbReference type="SUPFAM" id="SSF56801">
    <property type="entry name" value="Acetyl-CoA synthetase-like"/>
    <property type="match status" value="1"/>
</dbReference>
<dbReference type="Gene3D" id="3.40.50.980">
    <property type="match status" value="2"/>
</dbReference>
<dbReference type="SUPFAM" id="SSF53335">
    <property type="entry name" value="S-adenosyl-L-methionine-dependent methyltransferases"/>
    <property type="match status" value="1"/>
</dbReference>
<proteinExistence type="predicted"/>
<evidence type="ECO:0000256" key="7">
    <source>
        <dbReference type="SAM" id="MobiDB-lite"/>
    </source>
</evidence>
<dbReference type="SUPFAM" id="SSF52777">
    <property type="entry name" value="CoA-dependent acyltransferases"/>
    <property type="match status" value="4"/>
</dbReference>
<dbReference type="InterPro" id="IPR003819">
    <property type="entry name" value="TauD/TfdA-like"/>
</dbReference>
<dbReference type="CDD" id="cd02440">
    <property type="entry name" value="AdoMet_MTases"/>
    <property type="match status" value="1"/>
</dbReference>
<dbReference type="InterPro" id="IPR020845">
    <property type="entry name" value="AMP-binding_CS"/>
</dbReference>
<dbReference type="InterPro" id="IPR023213">
    <property type="entry name" value="CAT-like_dom_sf"/>
</dbReference>
<dbReference type="InterPro" id="IPR013217">
    <property type="entry name" value="Methyltransf_12"/>
</dbReference>
<dbReference type="FunFam" id="2.30.38.10:FF:000001">
    <property type="entry name" value="Non-ribosomal peptide synthetase PvdI"/>
    <property type="match status" value="1"/>
</dbReference>
<dbReference type="SMART" id="SM00823">
    <property type="entry name" value="PKS_PP"/>
    <property type="match status" value="1"/>
</dbReference>
<organism evidence="9 10">
    <name type="scientific">Amycolatopsis keratiniphila subsp. keratiniphila</name>
    <dbReference type="NCBI Taxonomy" id="227715"/>
    <lineage>
        <taxon>Bacteria</taxon>
        <taxon>Bacillati</taxon>
        <taxon>Actinomycetota</taxon>
        <taxon>Actinomycetes</taxon>
        <taxon>Pseudonocardiales</taxon>
        <taxon>Pseudonocardiaceae</taxon>
        <taxon>Amycolatopsis</taxon>
        <taxon>Amycolatopsis japonica group</taxon>
    </lineage>
</organism>
<dbReference type="GO" id="GO:0009403">
    <property type="term" value="P:toxin biosynthetic process"/>
    <property type="evidence" value="ECO:0007669"/>
    <property type="project" value="UniProtKB-ARBA"/>
</dbReference>
<feature type="region of interest" description="Disordered" evidence="7">
    <location>
        <begin position="245"/>
        <end position="267"/>
    </location>
</feature>
<keyword evidence="5" id="KW-0560">Oxidoreductase</keyword>
<accession>A0A1W2M1N4</accession>
<comment type="caution">
    <text evidence="9">The sequence shown here is derived from an EMBL/GenBank/DDBJ whole genome shotgun (WGS) entry which is preliminary data.</text>
</comment>
<evidence type="ECO:0000256" key="3">
    <source>
        <dbReference type="ARBA" id="ARBA00022553"/>
    </source>
</evidence>
<dbReference type="GO" id="GO:0016491">
    <property type="term" value="F:oxidoreductase activity"/>
    <property type="evidence" value="ECO:0007669"/>
    <property type="project" value="UniProtKB-KW"/>
</dbReference>
<dbReference type="NCBIfam" id="TIGR01733">
    <property type="entry name" value="AA-adenyl-dom"/>
    <property type="match status" value="1"/>
</dbReference>
<dbReference type="Pfam" id="PF02668">
    <property type="entry name" value="TauD"/>
    <property type="match status" value="1"/>
</dbReference>
<dbReference type="RefSeq" id="WP_063274879.1">
    <property type="nucleotide sequence ID" value="NZ_LQMT02000007.1"/>
</dbReference>
<reference evidence="9 10" key="1">
    <citation type="submission" date="2016-12" db="EMBL/GenBank/DDBJ databases">
        <title>Amycolatopsis keratiniphila subsp. keratiniphila genome sequencing and assembly.</title>
        <authorList>
            <person name="Mayilraj S."/>
            <person name="Kaur N."/>
        </authorList>
    </citation>
    <scope>NUCLEOTIDE SEQUENCE [LARGE SCALE GENOMIC DNA]</scope>
    <source>
        <strain evidence="9 10">DSM 44409</strain>
    </source>
</reference>
<dbReference type="InterPro" id="IPR045851">
    <property type="entry name" value="AMP-bd_C_sf"/>
</dbReference>
<dbReference type="InterPro" id="IPR001242">
    <property type="entry name" value="Condensation_dom"/>
</dbReference>
<keyword evidence="6" id="KW-0408">Iron</keyword>
<dbReference type="Gene3D" id="3.30.300.30">
    <property type="match status" value="2"/>
</dbReference>
<dbReference type="PANTHER" id="PTHR45527">
    <property type="entry name" value="NONRIBOSOMAL PEPTIDE SYNTHETASE"/>
    <property type="match status" value="1"/>
</dbReference>
<evidence type="ECO:0000256" key="2">
    <source>
        <dbReference type="ARBA" id="ARBA00022450"/>
    </source>
</evidence>
<dbReference type="Pfam" id="PF00550">
    <property type="entry name" value="PP-binding"/>
    <property type="match status" value="1"/>
</dbReference>
<dbReference type="GO" id="GO:0008610">
    <property type="term" value="P:lipid biosynthetic process"/>
    <property type="evidence" value="ECO:0007669"/>
    <property type="project" value="UniProtKB-ARBA"/>
</dbReference>
<comment type="cofactor">
    <cofactor evidence="1">
        <name>pantetheine 4'-phosphate</name>
        <dbReference type="ChEBI" id="CHEBI:47942"/>
    </cofactor>
</comment>
<feature type="region of interest" description="Disordered" evidence="7">
    <location>
        <begin position="1248"/>
        <end position="1271"/>
    </location>
</feature>
<keyword evidence="3" id="KW-0597">Phosphoprotein</keyword>
<dbReference type="InterPro" id="IPR029063">
    <property type="entry name" value="SAM-dependent_MTases_sf"/>
</dbReference>